<keyword evidence="2" id="KW-0813">Transport</keyword>
<evidence type="ECO:0000256" key="6">
    <source>
        <dbReference type="ARBA" id="ARBA00022692"/>
    </source>
</evidence>
<proteinExistence type="predicted"/>
<feature type="transmembrane region" description="Helical" evidence="17">
    <location>
        <begin position="544"/>
        <end position="568"/>
    </location>
</feature>
<keyword evidence="9 17" id="KW-1133">Transmembrane helix</keyword>
<dbReference type="PRINTS" id="PR01768">
    <property type="entry name" value="TRPVRECEPTOR"/>
</dbReference>
<keyword evidence="12 17" id="KW-0472">Membrane</keyword>
<feature type="transmembrane region" description="Helical" evidence="17">
    <location>
        <begin position="442"/>
        <end position="460"/>
    </location>
</feature>
<dbReference type="GO" id="GO:0098703">
    <property type="term" value="P:calcium ion import across plasma membrane"/>
    <property type="evidence" value="ECO:0007669"/>
    <property type="project" value="TreeGrafter"/>
</dbReference>
<dbReference type="NCBIfam" id="TIGR00870">
    <property type="entry name" value="trp"/>
    <property type="match status" value="1"/>
</dbReference>
<feature type="domain" description="Ion transport" evidence="18">
    <location>
        <begin position="377"/>
        <end position="578"/>
    </location>
</feature>
<dbReference type="Proteomes" id="UP000694548">
    <property type="component" value="Chromosome sgr11"/>
</dbReference>
<evidence type="ECO:0000256" key="1">
    <source>
        <dbReference type="ARBA" id="ARBA00004651"/>
    </source>
</evidence>
<gene>
    <name evidence="19" type="primary">TRPV2</name>
    <name evidence="19" type="synonym">trpv1</name>
</gene>
<dbReference type="InterPro" id="IPR002110">
    <property type="entry name" value="Ankyrin_rpt"/>
</dbReference>
<dbReference type="Ensembl" id="ENSNFUT00015035285.1">
    <property type="protein sequence ID" value="ENSNFUP00015033771.1"/>
    <property type="gene ID" value="ENSNFUG00015015868.1"/>
</dbReference>
<dbReference type="InterPro" id="IPR036770">
    <property type="entry name" value="Ankyrin_rpt-contain_sf"/>
</dbReference>
<name>A0A8C6MJU2_NOTFU</name>
<reference evidence="19" key="3">
    <citation type="submission" date="2025-09" db="UniProtKB">
        <authorList>
            <consortium name="Ensembl"/>
        </authorList>
    </citation>
    <scope>IDENTIFICATION</scope>
</reference>
<dbReference type="PANTHER" id="PTHR10582:SF5">
    <property type="entry name" value="TRANSIENT RECEPTOR POTENTIAL CATION CHANNEL SUBFAMILY V MEMBER 2"/>
    <property type="match status" value="1"/>
</dbReference>
<dbReference type="PROSITE" id="PS50088">
    <property type="entry name" value="ANK_REPEAT"/>
    <property type="match status" value="1"/>
</dbReference>
<evidence type="ECO:0000256" key="16">
    <source>
        <dbReference type="SAM" id="MobiDB-lite"/>
    </source>
</evidence>
<feature type="transmembrane region" description="Helical" evidence="17">
    <location>
        <begin position="340"/>
        <end position="359"/>
    </location>
</feature>
<evidence type="ECO:0000259" key="18">
    <source>
        <dbReference type="Pfam" id="PF00520"/>
    </source>
</evidence>
<keyword evidence="20" id="KW-1185">Reference proteome</keyword>
<keyword evidence="10 15" id="KW-0040">ANK repeat</keyword>
<dbReference type="SUPFAM" id="SSF48403">
    <property type="entry name" value="Ankyrin repeat"/>
    <property type="match status" value="1"/>
</dbReference>
<keyword evidence="3" id="KW-1003">Cell membrane</keyword>
<organism evidence="19 20">
    <name type="scientific">Nothobranchius furzeri</name>
    <name type="common">Turquoise killifish</name>
    <dbReference type="NCBI Taxonomy" id="105023"/>
    <lineage>
        <taxon>Eukaryota</taxon>
        <taxon>Metazoa</taxon>
        <taxon>Chordata</taxon>
        <taxon>Craniata</taxon>
        <taxon>Vertebrata</taxon>
        <taxon>Euteleostomi</taxon>
        <taxon>Actinopterygii</taxon>
        <taxon>Neopterygii</taxon>
        <taxon>Teleostei</taxon>
        <taxon>Neoteleostei</taxon>
        <taxon>Acanthomorphata</taxon>
        <taxon>Ovalentaria</taxon>
        <taxon>Atherinomorphae</taxon>
        <taxon>Cyprinodontiformes</taxon>
        <taxon>Nothobranchiidae</taxon>
        <taxon>Nothobranchius</taxon>
    </lineage>
</organism>
<dbReference type="GO" id="GO:0005886">
    <property type="term" value="C:plasma membrane"/>
    <property type="evidence" value="ECO:0007669"/>
    <property type="project" value="UniProtKB-SubCell"/>
</dbReference>
<dbReference type="Pfam" id="PF12796">
    <property type="entry name" value="Ank_2"/>
    <property type="match status" value="1"/>
</dbReference>
<feature type="repeat" description="ANK" evidence="15">
    <location>
        <begin position="108"/>
        <end position="140"/>
    </location>
</feature>
<evidence type="ECO:0000256" key="14">
    <source>
        <dbReference type="ARBA" id="ARBA00036634"/>
    </source>
</evidence>
<keyword evidence="8" id="KW-0106">Calcium</keyword>
<evidence type="ECO:0000256" key="8">
    <source>
        <dbReference type="ARBA" id="ARBA00022837"/>
    </source>
</evidence>
<feature type="transmembrane region" description="Helical" evidence="17">
    <location>
        <begin position="379"/>
        <end position="398"/>
    </location>
</feature>
<feature type="transmembrane region" description="Helical" evidence="17">
    <location>
        <begin position="481"/>
        <end position="504"/>
    </location>
</feature>
<comment type="catalytic activity">
    <reaction evidence="14">
        <text>Ca(2+)(in) = Ca(2+)(out)</text>
        <dbReference type="Rhea" id="RHEA:29671"/>
        <dbReference type="ChEBI" id="CHEBI:29108"/>
    </reaction>
</comment>
<evidence type="ECO:0000313" key="20">
    <source>
        <dbReference type="Proteomes" id="UP000694548"/>
    </source>
</evidence>
<keyword evidence="13" id="KW-0407">Ion channel</keyword>
<keyword evidence="7" id="KW-0677">Repeat</keyword>
<accession>A0A8C6MJU2</accession>
<keyword evidence="6 17" id="KW-0812">Transmembrane</keyword>
<sequence length="643" mass="74086">MFGFTLETDDRTEEEKARQRGAKKDGLAADAPKAPMDTDFQEEMEKHKPQIRFNLNFNQSHGKTALMKALLHLKDGKNETIDELIDISERLGDIKEFVNAAFTNSYYKGQTALHIAIERRSIFYVKLLVSKGADVHVKASGKFFQSHDGPYFYFGELPLSLAACTNQPDMVDYLMNNKYQQADAKLTDSQGNTVLHTLVVVADNSKENTEFITDIYDLILKNNAQLHPKVKLEDIENNKGLTPLKLAAKTGKLGLFSHILKREFQEHHTKHLSRKFTEWVYGPVHSSLYDLASIDSFEKNSVLEILTYGTDIPNRHEMLETEPLSRLLDEKWKRFGSKMFLFNFLGYVVYLVVFTAVAYNKKNGAPPFPIEDDWMDYLYVSGQGLITLANIYFFFIIVEMKRKRPKMETLLVDGYYEILFFSQGLMFMVSAGLYLWGQPAYLGFLVLVLALSWVNVLYYSRGYKNMGIYSVMIQKMILSDILRFLFVYVVFLFGFSAAVVSLLIEPPECVKPSFRSIDYTILQLFKFTIGMGDMEFTQEYQYGAVFYLLLIFYIILTYILLLNMLIALMNRTVEKLTMETTSIWKLQRAGTILDMEKRLPCCLKMRLRSGVEINLGTALGDDRRRCFRFVKSPGLPGCDRRQY</sequence>
<keyword evidence="11" id="KW-0406">Ion transport</keyword>
<dbReference type="Pfam" id="PF00520">
    <property type="entry name" value="Ion_trans"/>
    <property type="match status" value="1"/>
</dbReference>
<evidence type="ECO:0000256" key="7">
    <source>
        <dbReference type="ARBA" id="ARBA00022737"/>
    </source>
</evidence>
<dbReference type="SMART" id="SM00248">
    <property type="entry name" value="ANK"/>
    <property type="match status" value="4"/>
</dbReference>
<feature type="transmembrane region" description="Helical" evidence="17">
    <location>
        <begin position="418"/>
        <end position="436"/>
    </location>
</feature>
<dbReference type="Gene3D" id="1.25.40.20">
    <property type="entry name" value="Ankyrin repeat-containing domain"/>
    <property type="match status" value="1"/>
</dbReference>
<comment type="subcellular location">
    <subcellularLocation>
        <location evidence="1">Cell membrane</location>
        <topology evidence="1">Multi-pass membrane protein</topology>
    </subcellularLocation>
</comment>
<feature type="compositionally biased region" description="Basic and acidic residues" evidence="16">
    <location>
        <begin position="13"/>
        <end position="27"/>
    </location>
</feature>
<dbReference type="FunFam" id="1.25.40.20:FF:000018">
    <property type="entry name" value="Transient receptor potential cation channel subfamily V member 1"/>
    <property type="match status" value="1"/>
</dbReference>
<keyword evidence="4" id="KW-0109">Calcium transport</keyword>
<evidence type="ECO:0000313" key="19">
    <source>
        <dbReference type="Ensembl" id="ENSNFUP00015033771.1"/>
    </source>
</evidence>
<dbReference type="InterPro" id="IPR024862">
    <property type="entry name" value="TRPV"/>
</dbReference>
<evidence type="ECO:0000256" key="12">
    <source>
        <dbReference type="ARBA" id="ARBA00023136"/>
    </source>
</evidence>
<evidence type="ECO:0000256" key="13">
    <source>
        <dbReference type="ARBA" id="ARBA00023303"/>
    </source>
</evidence>
<reference evidence="19" key="1">
    <citation type="submission" date="2014-08" db="EMBL/GenBank/DDBJ databases">
        <authorList>
            <person name="Senf B."/>
            <person name="Petzold A."/>
            <person name="Downie B.R."/>
            <person name="Koch P."/>
            <person name="Platzer M."/>
        </authorList>
    </citation>
    <scope>NUCLEOTIDE SEQUENCE [LARGE SCALE GENOMIC DNA]</scope>
    <source>
        <strain evidence="19">GRZ</strain>
    </source>
</reference>
<evidence type="ECO:0000256" key="17">
    <source>
        <dbReference type="SAM" id="Phobius"/>
    </source>
</evidence>
<evidence type="ECO:0000256" key="4">
    <source>
        <dbReference type="ARBA" id="ARBA00022568"/>
    </source>
</evidence>
<evidence type="ECO:0000256" key="10">
    <source>
        <dbReference type="ARBA" id="ARBA00023043"/>
    </source>
</evidence>
<dbReference type="GO" id="GO:0005262">
    <property type="term" value="F:calcium channel activity"/>
    <property type="evidence" value="ECO:0007669"/>
    <property type="project" value="UniProtKB-KW"/>
</dbReference>
<dbReference type="AlphaFoldDB" id="A0A8C6MJU2"/>
<dbReference type="PANTHER" id="PTHR10582">
    <property type="entry name" value="TRANSIENT RECEPTOR POTENTIAL ION CHANNEL PROTEIN"/>
    <property type="match status" value="1"/>
</dbReference>
<keyword evidence="5" id="KW-0107">Calcium channel</keyword>
<feature type="region of interest" description="Disordered" evidence="16">
    <location>
        <begin position="1"/>
        <end position="34"/>
    </location>
</feature>
<evidence type="ECO:0000256" key="15">
    <source>
        <dbReference type="PROSITE-ProRule" id="PRU00023"/>
    </source>
</evidence>
<reference evidence="19" key="2">
    <citation type="submission" date="2025-08" db="UniProtKB">
        <authorList>
            <consortium name="Ensembl"/>
        </authorList>
    </citation>
    <scope>IDENTIFICATION</scope>
</reference>
<dbReference type="InterPro" id="IPR008347">
    <property type="entry name" value="TrpV1-4"/>
</dbReference>
<evidence type="ECO:0000256" key="3">
    <source>
        <dbReference type="ARBA" id="ARBA00022475"/>
    </source>
</evidence>
<dbReference type="GeneTree" id="ENSGT00940000158512"/>
<evidence type="ECO:0000256" key="5">
    <source>
        <dbReference type="ARBA" id="ARBA00022673"/>
    </source>
</evidence>
<protein>
    <submittedName>
        <fullName evidence="19">Transient receptor potential cation channel, subfamily V, member 1</fullName>
    </submittedName>
</protein>
<evidence type="ECO:0000256" key="11">
    <source>
        <dbReference type="ARBA" id="ARBA00023065"/>
    </source>
</evidence>
<dbReference type="InterPro" id="IPR005821">
    <property type="entry name" value="Ion_trans_dom"/>
</dbReference>
<evidence type="ECO:0000256" key="9">
    <source>
        <dbReference type="ARBA" id="ARBA00022989"/>
    </source>
</evidence>
<dbReference type="PROSITE" id="PS50297">
    <property type="entry name" value="ANK_REP_REGION"/>
    <property type="match status" value="1"/>
</dbReference>
<evidence type="ECO:0000256" key="2">
    <source>
        <dbReference type="ARBA" id="ARBA00022448"/>
    </source>
</evidence>